<dbReference type="Proteomes" id="UP001065298">
    <property type="component" value="Chromosome 8"/>
</dbReference>
<name>A0ACC0QQE2_9HYPO</name>
<evidence type="ECO:0000313" key="2">
    <source>
        <dbReference type="Proteomes" id="UP001065298"/>
    </source>
</evidence>
<accession>A0ACC0QQE2</accession>
<gene>
    <name evidence="1" type="ORF">NCS57_01062400</name>
</gene>
<reference evidence="1" key="1">
    <citation type="submission" date="2022-06" db="EMBL/GenBank/DDBJ databases">
        <title>Fusarium solani species complex genomes reveal bases of compartmentalisation and animal pathogenesis.</title>
        <authorList>
            <person name="Tsai I.J."/>
        </authorList>
    </citation>
    <scope>NUCLEOTIDE SEQUENCE</scope>
    <source>
        <strain evidence="1">Fu6.1</strain>
    </source>
</reference>
<sequence>MTSLPPPAYEEVVTRRVDEHYLTCTRPTNEGRTKSLMNHRVGTFAVRGWIAGNGGTTVAVGHWWMNGGKHQTWEVCKPIEDQIAKPTQDRRTKEKLVQWLRTLRSQRIEQEAASIFAVNGTPIQPGEIEYTIFSPTDTTGSGEYDWTEKWGWKVKLRAYTYAKHVECSRWTITCRMFLDDLPSLLQAGGISWKDVMVDVDDDRFDEDSFPNRGWNWARSYFCWPSSASGQKWNANVDERHQEQSSLERDFRYRLSTDTIH</sequence>
<keyword evidence="2" id="KW-1185">Reference proteome</keyword>
<organism evidence="1 2">
    <name type="scientific">Fusarium keratoplasticum</name>
    <dbReference type="NCBI Taxonomy" id="1328300"/>
    <lineage>
        <taxon>Eukaryota</taxon>
        <taxon>Fungi</taxon>
        <taxon>Dikarya</taxon>
        <taxon>Ascomycota</taxon>
        <taxon>Pezizomycotina</taxon>
        <taxon>Sordariomycetes</taxon>
        <taxon>Hypocreomycetidae</taxon>
        <taxon>Hypocreales</taxon>
        <taxon>Nectriaceae</taxon>
        <taxon>Fusarium</taxon>
        <taxon>Fusarium solani species complex</taxon>
    </lineage>
</organism>
<comment type="caution">
    <text evidence="1">The sequence shown here is derived from an EMBL/GenBank/DDBJ whole genome shotgun (WGS) entry which is preliminary data.</text>
</comment>
<evidence type="ECO:0000313" key="1">
    <source>
        <dbReference type="EMBL" id="KAI8660841.1"/>
    </source>
</evidence>
<dbReference type="EMBL" id="CM046510">
    <property type="protein sequence ID" value="KAI8660841.1"/>
    <property type="molecule type" value="Genomic_DNA"/>
</dbReference>
<protein>
    <submittedName>
        <fullName evidence="1">Uncharacterized protein</fullName>
    </submittedName>
</protein>
<proteinExistence type="predicted"/>